<sequence length="100" mass="11322">METIHHESSKVIQGKGFDMPQACDHGQYALYKVTFCGYNISHPSDDRVNIRVQTTCDPAREVLKDACQNFMVVCHHVRNTFDKAVLDFKPTNPVGNININ</sequence>
<dbReference type="InterPro" id="IPR009025">
    <property type="entry name" value="RBP11-like_dimer"/>
</dbReference>
<evidence type="ECO:0000313" key="6">
    <source>
        <dbReference type="RefSeq" id="XP_022970382.1"/>
    </source>
</evidence>
<evidence type="ECO:0000256" key="1">
    <source>
        <dbReference type="ARBA" id="ARBA00022478"/>
    </source>
</evidence>
<evidence type="ECO:0000256" key="2">
    <source>
        <dbReference type="ARBA" id="ARBA00023163"/>
    </source>
</evidence>
<dbReference type="SUPFAM" id="SSF55257">
    <property type="entry name" value="RBP11-like subunits of RNA polymerase"/>
    <property type="match status" value="1"/>
</dbReference>
<dbReference type="PANTHER" id="PTHR13946:SF28">
    <property type="entry name" value="DNA-DIRECTED RNA POLYMERASES I AND III SUBUNIT RPAC2"/>
    <property type="match status" value="1"/>
</dbReference>
<dbReference type="GO" id="GO:0003899">
    <property type="term" value="F:DNA-directed RNA polymerase activity"/>
    <property type="evidence" value="ECO:0007669"/>
    <property type="project" value="TreeGrafter"/>
</dbReference>
<dbReference type="GO" id="GO:0006383">
    <property type="term" value="P:transcription by RNA polymerase III"/>
    <property type="evidence" value="ECO:0007669"/>
    <property type="project" value="TreeGrafter"/>
</dbReference>
<dbReference type="Proteomes" id="UP000504608">
    <property type="component" value="Unplaced"/>
</dbReference>
<dbReference type="Gene3D" id="3.30.1360.10">
    <property type="entry name" value="RNA polymerase, RBP11-like subunit"/>
    <property type="match status" value="1"/>
</dbReference>
<evidence type="ECO:0000313" key="5">
    <source>
        <dbReference type="Proteomes" id="UP000504608"/>
    </source>
</evidence>
<dbReference type="GeneID" id="111469385"/>
<protein>
    <submittedName>
        <fullName evidence="6">DNA-directed RNA polymerases I and III subunit RPAC2-like</fullName>
    </submittedName>
</protein>
<dbReference type="KEGG" id="cmax:111469385"/>
<name>A0A6J1HYX9_CUCMA</name>
<dbReference type="PANTHER" id="PTHR13946">
    <property type="entry name" value="DNA-DIRECTED RNA POLYMERASE I,II,III"/>
    <property type="match status" value="1"/>
</dbReference>
<dbReference type="RefSeq" id="XP_022970382.1">
    <property type="nucleotide sequence ID" value="XM_023114614.1"/>
</dbReference>
<dbReference type="GO" id="GO:0005736">
    <property type="term" value="C:RNA polymerase I complex"/>
    <property type="evidence" value="ECO:0007669"/>
    <property type="project" value="TreeGrafter"/>
</dbReference>
<dbReference type="GO" id="GO:0006362">
    <property type="term" value="P:transcription elongation by RNA polymerase I"/>
    <property type="evidence" value="ECO:0007669"/>
    <property type="project" value="TreeGrafter"/>
</dbReference>
<dbReference type="GO" id="GO:0005666">
    <property type="term" value="C:RNA polymerase III complex"/>
    <property type="evidence" value="ECO:0007669"/>
    <property type="project" value="TreeGrafter"/>
</dbReference>
<keyword evidence="5" id="KW-1185">Reference proteome</keyword>
<evidence type="ECO:0000256" key="3">
    <source>
        <dbReference type="ARBA" id="ARBA00025751"/>
    </source>
</evidence>
<dbReference type="GO" id="GO:0046983">
    <property type="term" value="F:protein dimerization activity"/>
    <property type="evidence" value="ECO:0007669"/>
    <property type="project" value="InterPro"/>
</dbReference>
<dbReference type="OrthoDB" id="510325at2759"/>
<comment type="similarity">
    <text evidence="3">Belongs to the archaeal Rpo11/eukaryotic RPB11/RPC19 RNA polymerase subunit family.</text>
</comment>
<organism evidence="5 6">
    <name type="scientific">Cucurbita maxima</name>
    <name type="common">Pumpkin</name>
    <name type="synonym">Winter squash</name>
    <dbReference type="NCBI Taxonomy" id="3661"/>
    <lineage>
        <taxon>Eukaryota</taxon>
        <taxon>Viridiplantae</taxon>
        <taxon>Streptophyta</taxon>
        <taxon>Embryophyta</taxon>
        <taxon>Tracheophyta</taxon>
        <taxon>Spermatophyta</taxon>
        <taxon>Magnoliopsida</taxon>
        <taxon>eudicotyledons</taxon>
        <taxon>Gunneridae</taxon>
        <taxon>Pentapetalae</taxon>
        <taxon>rosids</taxon>
        <taxon>fabids</taxon>
        <taxon>Cucurbitales</taxon>
        <taxon>Cucurbitaceae</taxon>
        <taxon>Cucurbiteae</taxon>
        <taxon>Cucurbita</taxon>
    </lineage>
</organism>
<gene>
    <name evidence="6" type="primary">LOC111469385</name>
</gene>
<keyword evidence="2" id="KW-0804">Transcription</keyword>
<dbReference type="AlphaFoldDB" id="A0A6J1HYX9"/>
<dbReference type="Pfam" id="PF13656">
    <property type="entry name" value="RNA_pol_L_2"/>
    <property type="match status" value="1"/>
</dbReference>
<evidence type="ECO:0000259" key="4">
    <source>
        <dbReference type="Pfam" id="PF13656"/>
    </source>
</evidence>
<dbReference type="InterPro" id="IPR036603">
    <property type="entry name" value="RBP11-like"/>
</dbReference>
<reference evidence="6" key="1">
    <citation type="submission" date="2025-08" db="UniProtKB">
        <authorList>
            <consortium name="RefSeq"/>
        </authorList>
    </citation>
    <scope>IDENTIFICATION</scope>
    <source>
        <tissue evidence="6">Young leaves</tissue>
    </source>
</reference>
<accession>A0A6J1HYX9</accession>
<feature type="domain" description="DNA-directed RNA polymerase RBP11-like dimerisation" evidence="4">
    <location>
        <begin position="32"/>
        <end position="79"/>
    </location>
</feature>
<proteinExistence type="inferred from homology"/>
<keyword evidence="1" id="KW-0240">DNA-directed RNA polymerase</keyword>